<dbReference type="InterPro" id="IPR007138">
    <property type="entry name" value="ABM_dom"/>
</dbReference>
<dbReference type="RefSeq" id="WP_273843837.1">
    <property type="nucleotide sequence ID" value="NZ_JAQQWT010000007.1"/>
</dbReference>
<dbReference type="InterPro" id="IPR011008">
    <property type="entry name" value="Dimeric_a/b-barrel"/>
</dbReference>
<dbReference type="Gene3D" id="3.30.70.100">
    <property type="match status" value="1"/>
</dbReference>
<keyword evidence="2" id="KW-0560">Oxidoreductase</keyword>
<dbReference type="EMBL" id="JBHLTR010000082">
    <property type="protein sequence ID" value="MFC0561804.1"/>
    <property type="molecule type" value="Genomic_DNA"/>
</dbReference>
<dbReference type="EC" id="1.14.-.-" evidence="2"/>
<sequence length="156" mass="17680">MKTATILKDANDTVQLEGLRLQGETGNDLYVEDSIDHPTAKHYEIFGETGSFKKEGYVVMNNIAVVENGRGTFEERFRNRAGLVETEPGFQAIRILRPLDDDTYVIMTVWDNEESFKSWQTSKSYENAHKKRGTQAALATSIFPRPSFVTTFYSKG</sequence>
<name>A0ABV6NM96_9BACI</name>
<dbReference type="PANTHER" id="PTHR34474">
    <property type="entry name" value="SIGNAL TRANSDUCTION PROTEIN TRAP"/>
    <property type="match status" value="1"/>
</dbReference>
<dbReference type="InterPro" id="IPR050404">
    <property type="entry name" value="Heme-degrading_MO"/>
</dbReference>
<protein>
    <submittedName>
        <fullName evidence="2">Antibiotic biosynthesis monooxygenase family protein</fullName>
        <ecNumber evidence="2">1.14.-.-</ecNumber>
    </submittedName>
</protein>
<reference evidence="2 3" key="1">
    <citation type="submission" date="2024-09" db="EMBL/GenBank/DDBJ databases">
        <authorList>
            <person name="Sun Q."/>
            <person name="Mori K."/>
        </authorList>
    </citation>
    <scope>NUCLEOTIDE SEQUENCE [LARGE SCALE GENOMIC DNA]</scope>
    <source>
        <strain evidence="2 3">NCAIM B.02301</strain>
    </source>
</reference>
<keyword evidence="3" id="KW-1185">Reference proteome</keyword>
<evidence type="ECO:0000313" key="3">
    <source>
        <dbReference type="Proteomes" id="UP001589833"/>
    </source>
</evidence>
<feature type="domain" description="ABM" evidence="1">
    <location>
        <begin position="57"/>
        <end position="148"/>
    </location>
</feature>
<evidence type="ECO:0000313" key="2">
    <source>
        <dbReference type="EMBL" id="MFC0561804.1"/>
    </source>
</evidence>
<dbReference type="PROSITE" id="PS51725">
    <property type="entry name" value="ABM"/>
    <property type="match status" value="1"/>
</dbReference>
<comment type="caution">
    <text evidence="2">The sequence shown here is derived from an EMBL/GenBank/DDBJ whole genome shotgun (WGS) entry which is preliminary data.</text>
</comment>
<evidence type="ECO:0000259" key="1">
    <source>
        <dbReference type="PROSITE" id="PS51725"/>
    </source>
</evidence>
<dbReference type="GO" id="GO:0004497">
    <property type="term" value="F:monooxygenase activity"/>
    <property type="evidence" value="ECO:0007669"/>
    <property type="project" value="UniProtKB-KW"/>
</dbReference>
<accession>A0ABV6NM96</accession>
<dbReference type="Pfam" id="PF03992">
    <property type="entry name" value="ABM"/>
    <property type="match status" value="1"/>
</dbReference>
<keyword evidence="2" id="KW-0503">Monooxygenase</keyword>
<proteinExistence type="predicted"/>
<dbReference type="PANTHER" id="PTHR34474:SF2">
    <property type="entry name" value="SIGNAL TRANSDUCTION PROTEIN TRAP"/>
    <property type="match status" value="1"/>
</dbReference>
<gene>
    <name evidence="2" type="ORF">ACFFH4_23255</name>
</gene>
<dbReference type="Proteomes" id="UP001589833">
    <property type="component" value="Unassembled WGS sequence"/>
</dbReference>
<dbReference type="SUPFAM" id="SSF54909">
    <property type="entry name" value="Dimeric alpha+beta barrel"/>
    <property type="match status" value="1"/>
</dbReference>
<organism evidence="2 3">
    <name type="scientific">Halalkalibacter alkalisediminis</name>
    <dbReference type="NCBI Taxonomy" id="935616"/>
    <lineage>
        <taxon>Bacteria</taxon>
        <taxon>Bacillati</taxon>
        <taxon>Bacillota</taxon>
        <taxon>Bacilli</taxon>
        <taxon>Bacillales</taxon>
        <taxon>Bacillaceae</taxon>
        <taxon>Halalkalibacter</taxon>
    </lineage>
</organism>